<organism evidence="2 3">
    <name type="scientific">Sphaerulina musiva (strain SO2202)</name>
    <name type="common">Poplar stem canker fungus</name>
    <name type="synonym">Septoria musiva</name>
    <dbReference type="NCBI Taxonomy" id="692275"/>
    <lineage>
        <taxon>Eukaryota</taxon>
        <taxon>Fungi</taxon>
        <taxon>Dikarya</taxon>
        <taxon>Ascomycota</taxon>
        <taxon>Pezizomycotina</taxon>
        <taxon>Dothideomycetes</taxon>
        <taxon>Dothideomycetidae</taxon>
        <taxon>Mycosphaerellales</taxon>
        <taxon>Mycosphaerellaceae</taxon>
        <taxon>Sphaerulina</taxon>
    </lineage>
</organism>
<dbReference type="STRING" id="692275.M3BUK4"/>
<feature type="region of interest" description="Disordered" evidence="1">
    <location>
        <begin position="248"/>
        <end position="270"/>
    </location>
</feature>
<dbReference type="Proteomes" id="UP000016931">
    <property type="component" value="Unassembled WGS sequence"/>
</dbReference>
<feature type="compositionally biased region" description="Polar residues" evidence="1">
    <location>
        <begin position="368"/>
        <end position="379"/>
    </location>
</feature>
<feature type="compositionally biased region" description="Basic and acidic residues" evidence="1">
    <location>
        <begin position="346"/>
        <end position="358"/>
    </location>
</feature>
<dbReference type="GeneID" id="27903074"/>
<dbReference type="EMBL" id="KB456266">
    <property type="protein sequence ID" value="EMF11014.1"/>
    <property type="molecule type" value="Genomic_DNA"/>
</dbReference>
<dbReference type="RefSeq" id="XP_016759135.1">
    <property type="nucleotide sequence ID" value="XM_016905937.1"/>
</dbReference>
<feature type="region of interest" description="Disordered" evidence="1">
    <location>
        <begin position="312"/>
        <end position="440"/>
    </location>
</feature>
<evidence type="ECO:0000313" key="3">
    <source>
        <dbReference type="Proteomes" id="UP000016931"/>
    </source>
</evidence>
<keyword evidence="3" id="KW-1185">Reference proteome</keyword>
<name>M3BUK4_SPHMS</name>
<protein>
    <submittedName>
        <fullName evidence="2">Uncharacterized protein</fullName>
    </submittedName>
</protein>
<accession>M3BUK4</accession>
<evidence type="ECO:0000313" key="2">
    <source>
        <dbReference type="EMBL" id="EMF11014.1"/>
    </source>
</evidence>
<dbReference type="OrthoDB" id="3642104at2759"/>
<feature type="compositionally biased region" description="Basic residues" evidence="1">
    <location>
        <begin position="392"/>
        <end position="401"/>
    </location>
</feature>
<feature type="compositionally biased region" description="Basic residues" evidence="1">
    <location>
        <begin position="327"/>
        <end position="336"/>
    </location>
</feature>
<reference evidence="2 3" key="1">
    <citation type="journal article" date="2012" name="PLoS Pathog.">
        <title>Diverse lifestyles and strategies of plant pathogenesis encoded in the genomes of eighteen Dothideomycetes fungi.</title>
        <authorList>
            <person name="Ohm R.A."/>
            <person name="Feau N."/>
            <person name="Henrissat B."/>
            <person name="Schoch C.L."/>
            <person name="Horwitz B.A."/>
            <person name="Barry K.W."/>
            <person name="Condon B.J."/>
            <person name="Copeland A.C."/>
            <person name="Dhillon B."/>
            <person name="Glaser F."/>
            <person name="Hesse C.N."/>
            <person name="Kosti I."/>
            <person name="LaButti K."/>
            <person name="Lindquist E.A."/>
            <person name="Lucas S."/>
            <person name="Salamov A.A."/>
            <person name="Bradshaw R.E."/>
            <person name="Ciuffetti L."/>
            <person name="Hamelin R.C."/>
            <person name="Kema G.H.J."/>
            <person name="Lawrence C."/>
            <person name="Scott J.A."/>
            <person name="Spatafora J.W."/>
            <person name="Turgeon B.G."/>
            <person name="de Wit P.J.G.M."/>
            <person name="Zhong S."/>
            <person name="Goodwin S.B."/>
            <person name="Grigoriev I.V."/>
        </authorList>
    </citation>
    <scope>NUCLEOTIDE SEQUENCE [LARGE SCALE GENOMIC DNA]</scope>
    <source>
        <strain evidence="2 3">SO2202</strain>
    </source>
</reference>
<dbReference type="HOGENOM" id="CLU_592063_0_0_1"/>
<sequence>MAGVEQCITALSTAFQEGADLMQVIQERRTKNVRRSNEDEREQAYGEKMLHQALADSAEKCRSGSEQRKYRFGSSFGVGDSVAVSEFGLIMANLQIQVLSILQQIVDLAEEDTTMATLDVVRLHEAVITAKSNTLRSMDDLCQRIVYGTKRTDEGQIRHFGSTELFAHQNMSSFSIHDSVIDYRNRVAQQQNASTLPLDTAAHRRHTMTGIENFHHTQVQQTPSQRVSATLPSSDCIWPISRTRTTTSISSTSSSCRSVSSTTSSISCRSSISLPPIPPTTFLDHNNYINTTTTTTTTTIPTAPKLQRLSIPEATPSFPPVHESHTSPKKSHRKPLSIRSPIFFFSRRDKLLGPDTNHHPPPPPPPQTSNAGYVTSKSTHPAYRNDDEKEKTKTKKEKKIKSPTTKALLPTTKENPSFHDQKCSSPPIPPSASSTPLAKRTKAFLGRVVVSRRWRRRREEDE</sequence>
<evidence type="ECO:0000256" key="1">
    <source>
        <dbReference type="SAM" id="MobiDB-lite"/>
    </source>
</evidence>
<dbReference type="AlphaFoldDB" id="M3BUK4"/>
<dbReference type="eggNOG" id="ENOG502SPD8">
    <property type="taxonomic scope" value="Eukaryota"/>
</dbReference>
<proteinExistence type="predicted"/>
<gene>
    <name evidence="2" type="ORF">SEPMUDRAFT_150052</name>
</gene>